<comment type="caution">
    <text evidence="2">The sequence shown here is derived from an EMBL/GenBank/DDBJ whole genome shotgun (WGS) entry which is preliminary data.</text>
</comment>
<dbReference type="Pfam" id="PF11738">
    <property type="entry name" value="DUF3298"/>
    <property type="match status" value="1"/>
</dbReference>
<dbReference type="InterPro" id="IPR021729">
    <property type="entry name" value="DUF3298"/>
</dbReference>
<dbReference type="Gene3D" id="3.90.640.20">
    <property type="entry name" value="Heat-shock cognate protein, ATPase"/>
    <property type="match status" value="1"/>
</dbReference>
<evidence type="ECO:0000259" key="1">
    <source>
        <dbReference type="Pfam" id="PF11738"/>
    </source>
</evidence>
<dbReference type="InterPro" id="IPR037126">
    <property type="entry name" value="PdaC/RsiV-like_sf"/>
</dbReference>
<organism evidence="2">
    <name type="scientific">bioreactor metagenome</name>
    <dbReference type="NCBI Taxonomy" id="1076179"/>
    <lineage>
        <taxon>unclassified sequences</taxon>
        <taxon>metagenomes</taxon>
        <taxon>ecological metagenomes</taxon>
    </lineage>
</organism>
<evidence type="ECO:0000313" key="2">
    <source>
        <dbReference type="EMBL" id="MPM95427.1"/>
    </source>
</evidence>
<gene>
    <name evidence="2" type="ORF">SDC9_142581</name>
</gene>
<name>A0A645E183_9ZZZZ</name>
<protein>
    <recommendedName>
        <fullName evidence="1">DUF3298 domain-containing protein</fullName>
    </recommendedName>
</protein>
<sequence>MNDEHIFSYGISRYVDFGGTYPAKTRFFYNFNLKNGTIIQENDIFIDGYKEQLTEIIKNKIIEDSHSNQEVPYIDSFENTEYILEAIKPNGNFYINDEAICYVFNPYEIAPINYIGETEVVLPYKLIRHLMKDESPVSYLISTK</sequence>
<feature type="domain" description="DUF3298" evidence="1">
    <location>
        <begin position="42"/>
        <end position="125"/>
    </location>
</feature>
<accession>A0A645E183</accession>
<proteinExistence type="predicted"/>
<dbReference type="AlphaFoldDB" id="A0A645E183"/>
<dbReference type="EMBL" id="VSSQ01041926">
    <property type="protein sequence ID" value="MPM95427.1"/>
    <property type="molecule type" value="Genomic_DNA"/>
</dbReference>
<reference evidence="2" key="1">
    <citation type="submission" date="2019-08" db="EMBL/GenBank/DDBJ databases">
        <authorList>
            <person name="Kucharzyk K."/>
            <person name="Murdoch R.W."/>
            <person name="Higgins S."/>
            <person name="Loffler F."/>
        </authorList>
    </citation>
    <scope>NUCLEOTIDE SEQUENCE</scope>
</reference>